<dbReference type="EMBL" id="PVWK01000017">
    <property type="protein sequence ID" value="PSB33746.1"/>
    <property type="molecule type" value="Genomic_DNA"/>
</dbReference>
<protein>
    <submittedName>
        <fullName evidence="5">3'-phosphoadenosine 5'-phosphosulfate 3'-phosphatase</fullName>
    </submittedName>
</protein>
<dbReference type="GO" id="GO:0007165">
    <property type="term" value="P:signal transduction"/>
    <property type="evidence" value="ECO:0007669"/>
    <property type="project" value="TreeGrafter"/>
</dbReference>
<feature type="binding site" evidence="4">
    <location>
        <position position="92"/>
    </location>
    <ligand>
        <name>Mg(2+)</name>
        <dbReference type="ChEBI" id="CHEBI:18420"/>
        <label>1</label>
        <note>catalytic</note>
    </ligand>
</feature>
<keyword evidence="2" id="KW-0378">Hydrolase</keyword>
<comment type="cofactor">
    <cofactor evidence="4">
        <name>Mg(2+)</name>
        <dbReference type="ChEBI" id="CHEBI:18420"/>
    </cofactor>
</comment>
<dbReference type="Pfam" id="PF00459">
    <property type="entry name" value="Inositol_P"/>
    <property type="match status" value="1"/>
</dbReference>
<keyword evidence="6" id="KW-1185">Reference proteome</keyword>
<gene>
    <name evidence="5" type="ORF">C7B82_03750</name>
</gene>
<dbReference type="SUPFAM" id="SSF56655">
    <property type="entry name" value="Carbohydrate phosphatase"/>
    <property type="match status" value="1"/>
</dbReference>
<evidence type="ECO:0000313" key="6">
    <source>
        <dbReference type="Proteomes" id="UP000239576"/>
    </source>
</evidence>
<evidence type="ECO:0000256" key="4">
    <source>
        <dbReference type="PIRSR" id="PIRSR600760-2"/>
    </source>
</evidence>
<dbReference type="AlphaFoldDB" id="A0A2T1ELZ2"/>
<accession>A0A2T1ELZ2</accession>
<dbReference type="Gene3D" id="3.40.190.80">
    <property type="match status" value="1"/>
</dbReference>
<dbReference type="CDD" id="cd01637">
    <property type="entry name" value="IMPase_like"/>
    <property type="match status" value="1"/>
</dbReference>
<dbReference type="Proteomes" id="UP000239576">
    <property type="component" value="Unassembled WGS sequence"/>
</dbReference>
<evidence type="ECO:0000256" key="1">
    <source>
        <dbReference type="ARBA" id="ARBA00022723"/>
    </source>
</evidence>
<keyword evidence="3 4" id="KW-0460">Magnesium</keyword>
<dbReference type="GO" id="GO:0008934">
    <property type="term" value="F:inositol monophosphate 1-phosphatase activity"/>
    <property type="evidence" value="ECO:0007669"/>
    <property type="project" value="TreeGrafter"/>
</dbReference>
<evidence type="ECO:0000256" key="2">
    <source>
        <dbReference type="ARBA" id="ARBA00022801"/>
    </source>
</evidence>
<evidence type="ECO:0000256" key="3">
    <source>
        <dbReference type="ARBA" id="ARBA00022842"/>
    </source>
</evidence>
<feature type="binding site" evidence="4">
    <location>
        <position position="89"/>
    </location>
    <ligand>
        <name>Mg(2+)</name>
        <dbReference type="ChEBI" id="CHEBI:18420"/>
        <label>1</label>
        <note>catalytic</note>
    </ligand>
</feature>
<evidence type="ECO:0000313" key="5">
    <source>
        <dbReference type="EMBL" id="PSB33746.1"/>
    </source>
</evidence>
<dbReference type="RefSeq" id="WP_106255109.1">
    <property type="nucleotide sequence ID" value="NZ_CAWNSW010000080.1"/>
</dbReference>
<feature type="binding site" evidence="4">
    <location>
        <position position="220"/>
    </location>
    <ligand>
        <name>Mg(2+)</name>
        <dbReference type="ChEBI" id="CHEBI:18420"/>
        <label>2</label>
    </ligand>
</feature>
<organism evidence="5 6">
    <name type="scientific">Stenomitos frigidus ULC18</name>
    <dbReference type="NCBI Taxonomy" id="2107698"/>
    <lineage>
        <taxon>Bacteria</taxon>
        <taxon>Bacillati</taxon>
        <taxon>Cyanobacteriota</taxon>
        <taxon>Cyanophyceae</taxon>
        <taxon>Leptolyngbyales</taxon>
        <taxon>Leptolyngbyaceae</taxon>
        <taxon>Stenomitos</taxon>
    </lineage>
</organism>
<sequence length="291" mass="32490">MNPIPLDLDQQIRQLLRHCGQYAKQMAASQFEVFEKGPDDYVTSIDSALDQKLSTAFTMMFPDDGVITEESAQSRQKFHDRYRRLWCIDPIDGTEDFIHRRRDYAVMVGLLQNHQPIAGWLYAPAYDQMYYGGPDWGLFQTTAEAVPEPLAVIEPAPPTAGFCPVLIGHRDQSRFGSAIARLIPEAQFYSLGSFGLKVVDVILGRAGLYLYFNGRVKLWDTVGPLALARSAGLVCCDLEGRSLGFSSDDLDADTLAHKQPILVGWPHYVEALRPKLKAAVEAVMQNLEPLV</sequence>
<name>A0A2T1ELZ2_9CYAN</name>
<feature type="binding site" evidence="4">
    <location>
        <position position="91"/>
    </location>
    <ligand>
        <name>Mg(2+)</name>
        <dbReference type="ChEBI" id="CHEBI:18420"/>
        <label>1</label>
        <note>catalytic</note>
    </ligand>
</feature>
<dbReference type="InterPro" id="IPR000760">
    <property type="entry name" value="Inositol_monophosphatase-like"/>
</dbReference>
<dbReference type="GO" id="GO:0046872">
    <property type="term" value="F:metal ion binding"/>
    <property type="evidence" value="ECO:0007669"/>
    <property type="project" value="UniProtKB-KW"/>
</dbReference>
<dbReference type="PANTHER" id="PTHR20854:SF4">
    <property type="entry name" value="INOSITOL-1-MONOPHOSPHATASE-RELATED"/>
    <property type="match status" value="1"/>
</dbReference>
<dbReference type="PROSITE" id="PS00629">
    <property type="entry name" value="IMP_1"/>
    <property type="match status" value="1"/>
</dbReference>
<dbReference type="OrthoDB" id="9772456at2"/>
<keyword evidence="1 4" id="KW-0479">Metal-binding</keyword>
<dbReference type="Gene3D" id="3.30.540.10">
    <property type="entry name" value="Fructose-1,6-Bisphosphatase, subunit A, domain 1"/>
    <property type="match status" value="1"/>
</dbReference>
<comment type="caution">
    <text evidence="5">The sequence shown here is derived from an EMBL/GenBank/DDBJ whole genome shotgun (WGS) entry which is preliminary data.</text>
</comment>
<reference evidence="5 6" key="2">
    <citation type="submission" date="2018-03" db="EMBL/GenBank/DDBJ databases">
        <title>The ancient ancestry and fast evolution of plastids.</title>
        <authorList>
            <person name="Moore K.R."/>
            <person name="Magnabosco C."/>
            <person name="Momper L."/>
            <person name="Gold D.A."/>
            <person name="Bosak T."/>
            <person name="Fournier G.P."/>
        </authorList>
    </citation>
    <scope>NUCLEOTIDE SEQUENCE [LARGE SCALE GENOMIC DNA]</scope>
    <source>
        <strain evidence="5 6">ULC18</strain>
    </source>
</reference>
<dbReference type="InterPro" id="IPR020583">
    <property type="entry name" value="Inositol_monoP_metal-BS"/>
</dbReference>
<proteinExistence type="predicted"/>
<reference evidence="6" key="1">
    <citation type="submission" date="2018-02" db="EMBL/GenBank/DDBJ databases">
        <authorList>
            <person name="Moore K."/>
            <person name="Momper L."/>
        </authorList>
    </citation>
    <scope>NUCLEOTIDE SEQUENCE [LARGE SCALE GENOMIC DNA]</scope>
    <source>
        <strain evidence="6">ULC18</strain>
    </source>
</reference>
<dbReference type="PRINTS" id="PR00377">
    <property type="entry name" value="IMPHPHTASES"/>
</dbReference>
<dbReference type="GO" id="GO:0006020">
    <property type="term" value="P:inositol metabolic process"/>
    <property type="evidence" value="ECO:0007669"/>
    <property type="project" value="TreeGrafter"/>
</dbReference>
<feature type="binding site" evidence="4">
    <location>
        <position position="69"/>
    </location>
    <ligand>
        <name>Mg(2+)</name>
        <dbReference type="ChEBI" id="CHEBI:18420"/>
        <label>1</label>
        <note>catalytic</note>
    </ligand>
</feature>
<dbReference type="PANTHER" id="PTHR20854">
    <property type="entry name" value="INOSITOL MONOPHOSPHATASE"/>
    <property type="match status" value="1"/>
</dbReference>